<dbReference type="PANTHER" id="PTHR33353">
    <property type="entry name" value="PUTATIVE (AFU_ORTHOLOGUE AFUA_1G12560)-RELATED"/>
    <property type="match status" value="1"/>
</dbReference>
<dbReference type="GO" id="GO:0008810">
    <property type="term" value="F:cellulase activity"/>
    <property type="evidence" value="ECO:0007669"/>
    <property type="project" value="UniProtKB-UniRule"/>
</dbReference>
<dbReference type="EC" id="1.14.99.56" evidence="2"/>
<keyword evidence="2" id="KW-0964">Secreted</keyword>
<keyword evidence="3" id="KW-0732">Signal</keyword>
<dbReference type="Proteomes" id="UP000027195">
    <property type="component" value="Unassembled WGS sequence"/>
</dbReference>
<dbReference type="HOGENOM" id="CLU_031730_1_1_1"/>
<evidence type="ECO:0000313" key="5">
    <source>
        <dbReference type="EMBL" id="KDQ11420.1"/>
    </source>
</evidence>
<accession>A0A067M9Q4</accession>
<protein>
    <recommendedName>
        <fullName evidence="2">AA9 family lytic polysaccharide monooxygenase</fullName>
        <ecNumber evidence="2">1.14.99.56</ecNumber>
    </recommendedName>
    <alternativeName>
        <fullName evidence="2">Endo-beta-1,4-glucanase</fullName>
    </alternativeName>
    <alternativeName>
        <fullName evidence="2">Glycosyl hydrolase 61 family protein</fullName>
    </alternativeName>
</protein>
<keyword evidence="1 2" id="KW-1015">Disulfide bond</keyword>
<comment type="domain">
    <text evidence="2">Has a modular structure: an endo-beta-1,4-glucanase catalytic module at the N-terminus, a linker rich in serines and threonines, and a C-terminal carbohydrate-binding module (CBM).</text>
</comment>
<comment type="subcellular location">
    <subcellularLocation>
        <location evidence="2">Secreted</location>
    </subcellularLocation>
</comment>
<keyword evidence="5" id="KW-0378">Hydrolase</keyword>
<keyword evidence="6" id="KW-1185">Reference proteome</keyword>
<dbReference type="PANTHER" id="PTHR33353:SF19">
    <property type="entry name" value="GLYCOSYLHYDROLASE FAMILY 61-8 PROTEIN"/>
    <property type="match status" value="1"/>
</dbReference>
<comment type="catalytic activity">
    <reaction evidence="2">
        <text>[(1-&gt;4)-beta-D-glucosyl]n+m + reduced acceptor + O2 = 4-dehydro-beta-D-glucosyl-[(1-&gt;4)-beta-D-glucosyl]n-1 + [(1-&gt;4)-beta-D-glucosyl]m + acceptor + H2O.</text>
        <dbReference type="EC" id="1.14.99.56"/>
    </reaction>
</comment>
<reference evidence="6" key="1">
    <citation type="journal article" date="2014" name="Proc. Natl. Acad. Sci. U.S.A.">
        <title>Extensive sampling of basidiomycete genomes demonstrates inadequacy of the white-rot/brown-rot paradigm for wood decay fungi.</title>
        <authorList>
            <person name="Riley R."/>
            <person name="Salamov A.A."/>
            <person name="Brown D.W."/>
            <person name="Nagy L.G."/>
            <person name="Floudas D."/>
            <person name="Held B.W."/>
            <person name="Levasseur A."/>
            <person name="Lombard V."/>
            <person name="Morin E."/>
            <person name="Otillar R."/>
            <person name="Lindquist E.A."/>
            <person name="Sun H."/>
            <person name="LaButti K.M."/>
            <person name="Schmutz J."/>
            <person name="Jabbour D."/>
            <person name="Luo H."/>
            <person name="Baker S.E."/>
            <person name="Pisabarro A.G."/>
            <person name="Walton J.D."/>
            <person name="Blanchette R.A."/>
            <person name="Henrissat B."/>
            <person name="Martin F."/>
            <person name="Cullen D."/>
            <person name="Hibbett D.S."/>
            <person name="Grigoriev I.V."/>
        </authorList>
    </citation>
    <scope>NUCLEOTIDE SEQUENCE [LARGE SCALE GENOMIC DNA]</scope>
    <source>
        <strain evidence="6">FD-172 SS1</strain>
    </source>
</reference>
<evidence type="ECO:0000256" key="1">
    <source>
        <dbReference type="ARBA" id="ARBA00023157"/>
    </source>
</evidence>
<organism evidence="5 6">
    <name type="scientific">Botryobasidium botryosum (strain FD-172 SS1)</name>
    <dbReference type="NCBI Taxonomy" id="930990"/>
    <lineage>
        <taxon>Eukaryota</taxon>
        <taxon>Fungi</taxon>
        <taxon>Dikarya</taxon>
        <taxon>Basidiomycota</taxon>
        <taxon>Agaricomycotina</taxon>
        <taxon>Agaricomycetes</taxon>
        <taxon>Cantharellales</taxon>
        <taxon>Botryobasidiaceae</taxon>
        <taxon>Botryobasidium</taxon>
    </lineage>
</organism>
<keyword evidence="2" id="KW-0119">Carbohydrate metabolism</keyword>
<dbReference type="STRING" id="930990.A0A067M9Q4"/>
<evidence type="ECO:0000313" key="6">
    <source>
        <dbReference type="Proteomes" id="UP000027195"/>
    </source>
</evidence>
<sequence length="246" mass="25599">MKFTLASAAAILSFASSAAAHGGVIKWSVGSTTYTGWQPYNSPSGQVTPGRPYSSYDPILSPTGATIHCNNNGESGPSQQSITVAAGQEVTAYWSQWTHAEGPVTVYLAKCSGSSCTGFSSAGAKWFKIAEQGLISGTLAAGKWANGQLMANLKWTAKIPSSLQAGAYLIRFETLALHQANTPQFYPECAQLVVTGGGSAFPASNYLVSLPGAWTATDPGVKVDIYSEAAKTTTTYKVPGPAVWSG</sequence>
<dbReference type="InterPro" id="IPR005103">
    <property type="entry name" value="AA9_LPMO"/>
</dbReference>
<proteinExistence type="predicted"/>
<comment type="function">
    <text evidence="2">Lytic polysaccharide monooxygenase (LMPO) that depolymerizes crystalline and amorphous polysaccharides via the oxidation of scissile alpha- or beta-(1-4)-glycosidic bonds, yielding C1 and/or C4 oxidation products. Catalysis by LPMOs requires the reduction of the active-site copper from Cu(II) to Cu(I) by a reducing agent and H(2)O(2) or O(2) as a cosubstrate.</text>
</comment>
<keyword evidence="2" id="KW-0624">Polysaccharide degradation</keyword>
<dbReference type="GO" id="GO:0005576">
    <property type="term" value="C:extracellular region"/>
    <property type="evidence" value="ECO:0007669"/>
    <property type="project" value="UniProtKB-SubCell"/>
</dbReference>
<dbReference type="EMBL" id="KL198058">
    <property type="protein sequence ID" value="KDQ11420.1"/>
    <property type="molecule type" value="Genomic_DNA"/>
</dbReference>
<feature type="signal peptide" evidence="3">
    <location>
        <begin position="1"/>
        <end position="20"/>
    </location>
</feature>
<dbReference type="Gene3D" id="2.70.50.70">
    <property type="match status" value="1"/>
</dbReference>
<dbReference type="CDD" id="cd21175">
    <property type="entry name" value="LPMO_AA9"/>
    <property type="match status" value="1"/>
</dbReference>
<name>A0A067M9Q4_BOTB1</name>
<keyword evidence="2" id="KW-0136">Cellulose degradation</keyword>
<dbReference type="GO" id="GO:0030248">
    <property type="term" value="F:cellulose binding"/>
    <property type="evidence" value="ECO:0007669"/>
    <property type="project" value="UniProtKB-UniRule"/>
</dbReference>
<dbReference type="InParanoid" id="A0A067M9Q4"/>
<dbReference type="Pfam" id="PF03443">
    <property type="entry name" value="AA9"/>
    <property type="match status" value="1"/>
</dbReference>
<dbReference type="OrthoDB" id="4849160at2759"/>
<feature type="chain" id="PRO_5001641212" description="AA9 family lytic polysaccharide monooxygenase" evidence="3">
    <location>
        <begin position="21"/>
        <end position="246"/>
    </location>
</feature>
<evidence type="ECO:0000256" key="2">
    <source>
        <dbReference type="RuleBase" id="RU368122"/>
    </source>
</evidence>
<dbReference type="AlphaFoldDB" id="A0A067M9Q4"/>
<evidence type="ECO:0000256" key="3">
    <source>
        <dbReference type="SAM" id="SignalP"/>
    </source>
</evidence>
<dbReference type="GO" id="GO:0030245">
    <property type="term" value="P:cellulose catabolic process"/>
    <property type="evidence" value="ECO:0007669"/>
    <property type="project" value="UniProtKB-UniRule"/>
</dbReference>
<evidence type="ECO:0000259" key="4">
    <source>
        <dbReference type="Pfam" id="PF03443"/>
    </source>
</evidence>
<gene>
    <name evidence="5" type="ORF">BOTBODRAFT_177259</name>
</gene>
<dbReference type="InterPro" id="IPR049892">
    <property type="entry name" value="AA9"/>
</dbReference>
<feature type="domain" description="Auxiliary Activity family 9 catalytic" evidence="4">
    <location>
        <begin position="21"/>
        <end position="236"/>
    </location>
</feature>